<dbReference type="AlphaFoldDB" id="A0A011P2Y2"/>
<proteinExistence type="predicted"/>
<gene>
    <name evidence="2" type="primary">cusF</name>
    <name evidence="2" type="ORF">AW10_00896</name>
</gene>
<sequence precursor="true">MKSLFPIISLFALALANPVFAAAEHDAHHQAGGGAASAKVAASEGTVKKVDKAAGKVTIKHGPLANLNMPPMTMAFRVSDPAMLDNVKAGEKVSFTAENVGDALTVTALEPAK</sequence>
<dbReference type="InterPro" id="IPR042230">
    <property type="entry name" value="CusF_sf"/>
</dbReference>
<dbReference type="EMBL" id="JEMX01000015">
    <property type="protein sequence ID" value="EXI81951.1"/>
    <property type="molecule type" value="Genomic_DNA"/>
</dbReference>
<protein>
    <submittedName>
        <fullName evidence="2">Cation efflux system protein CusF</fullName>
    </submittedName>
</protein>
<dbReference type="Pfam" id="PF11604">
    <property type="entry name" value="CusF_Ec"/>
    <property type="match status" value="1"/>
</dbReference>
<evidence type="ECO:0000313" key="3">
    <source>
        <dbReference type="Proteomes" id="UP000021816"/>
    </source>
</evidence>
<dbReference type="STRING" id="1454003.AW10_00896"/>
<dbReference type="Proteomes" id="UP000021816">
    <property type="component" value="Unassembled WGS sequence"/>
</dbReference>
<name>A0A011P2Y2_9PROT</name>
<keyword evidence="1" id="KW-0732">Signal</keyword>
<feature type="chain" id="PRO_5001462675" evidence="1">
    <location>
        <begin position="22"/>
        <end position="113"/>
    </location>
</feature>
<reference evidence="2 3" key="1">
    <citation type="submission" date="2014-02" db="EMBL/GenBank/DDBJ databases">
        <title>Expanding our view of genomic diversity in Candidatus Accumulibacter clades.</title>
        <authorList>
            <person name="Skennerton C.T."/>
            <person name="Barr J.J."/>
            <person name="Slater F.R."/>
            <person name="Bond P.L."/>
            <person name="Tyson G.W."/>
        </authorList>
    </citation>
    <scope>NUCLEOTIDE SEQUENCE [LARGE SCALE GENOMIC DNA]</scope>
    <source>
        <strain evidence="3">BA-92</strain>
    </source>
</reference>
<comment type="caution">
    <text evidence="2">The sequence shown here is derived from an EMBL/GenBank/DDBJ whole genome shotgun (WGS) entry which is preliminary data.</text>
</comment>
<accession>A0A011P2Y2</accession>
<evidence type="ECO:0000313" key="2">
    <source>
        <dbReference type="EMBL" id="EXI81951.1"/>
    </source>
</evidence>
<dbReference type="PATRIC" id="fig|1454003.3.peg.923"/>
<dbReference type="Gene3D" id="2.40.50.320">
    <property type="entry name" value="Copper binding periplasmic protein CusF"/>
    <property type="match status" value="1"/>
</dbReference>
<dbReference type="InterPro" id="IPR021647">
    <property type="entry name" value="CusF_Ec"/>
</dbReference>
<organism evidence="2 3">
    <name type="scientific">Candidatus Accumulibacter appositus</name>
    <dbReference type="NCBI Taxonomy" id="1454003"/>
    <lineage>
        <taxon>Bacteria</taxon>
        <taxon>Pseudomonadati</taxon>
        <taxon>Pseudomonadota</taxon>
        <taxon>Betaproteobacteria</taxon>
        <taxon>Candidatus Accumulibacter</taxon>
    </lineage>
</organism>
<feature type="signal peptide" evidence="1">
    <location>
        <begin position="1"/>
        <end position="21"/>
    </location>
</feature>
<evidence type="ECO:0000256" key="1">
    <source>
        <dbReference type="SAM" id="SignalP"/>
    </source>
</evidence>